<keyword evidence="2 15" id="KW-0963">Cytoplasm</keyword>
<dbReference type="InterPro" id="IPR016181">
    <property type="entry name" value="Acyl_CoA_acyltransferase"/>
</dbReference>
<keyword evidence="4 15" id="KW-0012">Acyltransferase</keyword>
<evidence type="ECO:0000256" key="6">
    <source>
        <dbReference type="ARBA" id="ARBA00050652"/>
    </source>
</evidence>
<comment type="caution">
    <text evidence="16">The sequence shown here is derived from an EMBL/GenBank/DDBJ whole genome shotgun (WGS) entry which is preliminary data.</text>
</comment>
<evidence type="ECO:0000256" key="4">
    <source>
        <dbReference type="ARBA" id="ARBA00023315"/>
    </source>
</evidence>
<dbReference type="GO" id="GO:0030163">
    <property type="term" value="P:protein catabolic process"/>
    <property type="evidence" value="ECO:0007669"/>
    <property type="project" value="UniProtKB-UniRule"/>
</dbReference>
<evidence type="ECO:0000256" key="2">
    <source>
        <dbReference type="ARBA" id="ARBA00022490"/>
    </source>
</evidence>
<dbReference type="Gene3D" id="3.40.630.70">
    <property type="entry name" value="Leucyl/phenylalanyl-tRNA-protein transferase, C-terminal domain"/>
    <property type="match status" value="1"/>
</dbReference>
<evidence type="ECO:0000256" key="14">
    <source>
        <dbReference type="ARBA" id="ARBA00083640"/>
    </source>
</evidence>
<dbReference type="Proteomes" id="UP000518892">
    <property type="component" value="Unassembled WGS sequence"/>
</dbReference>
<organism evidence="16 17">
    <name type="scientific">Halomonas stenophila</name>
    <dbReference type="NCBI Taxonomy" id="795312"/>
    <lineage>
        <taxon>Bacteria</taxon>
        <taxon>Pseudomonadati</taxon>
        <taxon>Pseudomonadota</taxon>
        <taxon>Gammaproteobacteria</taxon>
        <taxon>Oceanospirillales</taxon>
        <taxon>Halomonadaceae</taxon>
        <taxon>Halomonas</taxon>
    </lineage>
</organism>
<dbReference type="EC" id="2.3.2.6" evidence="10 15"/>
<dbReference type="Pfam" id="PF03588">
    <property type="entry name" value="Leu_Phe_trans"/>
    <property type="match status" value="1"/>
</dbReference>
<dbReference type="GO" id="GO:0005737">
    <property type="term" value="C:cytoplasm"/>
    <property type="evidence" value="ECO:0007669"/>
    <property type="project" value="UniProtKB-SubCell"/>
</dbReference>
<evidence type="ECO:0000256" key="12">
    <source>
        <dbReference type="ARBA" id="ARBA00077136"/>
    </source>
</evidence>
<comment type="similarity">
    <text evidence="9 15">Belongs to the L/F-transferase family.</text>
</comment>
<dbReference type="PANTHER" id="PTHR30098:SF2">
    <property type="entry name" value="LEUCYL_PHENYLALANYL-TRNA--PROTEIN TRANSFERASE"/>
    <property type="match status" value="1"/>
</dbReference>
<evidence type="ECO:0000256" key="7">
    <source>
        <dbReference type="ARBA" id="ARBA00051538"/>
    </source>
</evidence>
<evidence type="ECO:0000256" key="9">
    <source>
        <dbReference type="ARBA" id="ARBA00061535"/>
    </source>
</evidence>
<dbReference type="RefSeq" id="WP_183381897.1">
    <property type="nucleotide sequence ID" value="NZ_JACHXR010000001.1"/>
</dbReference>
<dbReference type="SUPFAM" id="SSF55729">
    <property type="entry name" value="Acyl-CoA N-acyltransferases (Nat)"/>
    <property type="match status" value="1"/>
</dbReference>
<proteinExistence type="inferred from homology"/>
<keyword evidence="3 15" id="KW-0808">Transferase</keyword>
<comment type="catalytic activity">
    <reaction evidence="6 15">
        <text>N-terminal L-arginyl-[protein] + L-leucyl-tRNA(Leu) = N-terminal L-leucyl-L-arginyl-[protein] + tRNA(Leu) + H(+)</text>
        <dbReference type="Rhea" id="RHEA:50416"/>
        <dbReference type="Rhea" id="RHEA-COMP:9613"/>
        <dbReference type="Rhea" id="RHEA-COMP:9622"/>
        <dbReference type="Rhea" id="RHEA-COMP:12672"/>
        <dbReference type="Rhea" id="RHEA-COMP:12673"/>
        <dbReference type="ChEBI" id="CHEBI:15378"/>
        <dbReference type="ChEBI" id="CHEBI:64719"/>
        <dbReference type="ChEBI" id="CHEBI:78442"/>
        <dbReference type="ChEBI" id="CHEBI:78494"/>
        <dbReference type="ChEBI" id="CHEBI:133044"/>
        <dbReference type="EC" id="2.3.2.6"/>
    </reaction>
</comment>
<comment type="catalytic activity">
    <reaction evidence="7 15">
        <text>N-terminal L-lysyl-[protein] + L-leucyl-tRNA(Leu) = N-terminal L-leucyl-L-lysyl-[protein] + tRNA(Leu) + H(+)</text>
        <dbReference type="Rhea" id="RHEA:12340"/>
        <dbReference type="Rhea" id="RHEA-COMP:9613"/>
        <dbReference type="Rhea" id="RHEA-COMP:9622"/>
        <dbReference type="Rhea" id="RHEA-COMP:12670"/>
        <dbReference type="Rhea" id="RHEA-COMP:12671"/>
        <dbReference type="ChEBI" id="CHEBI:15378"/>
        <dbReference type="ChEBI" id="CHEBI:65249"/>
        <dbReference type="ChEBI" id="CHEBI:78442"/>
        <dbReference type="ChEBI" id="CHEBI:78494"/>
        <dbReference type="ChEBI" id="CHEBI:133043"/>
        <dbReference type="EC" id="2.3.2.6"/>
    </reaction>
</comment>
<evidence type="ECO:0000256" key="13">
    <source>
        <dbReference type="ARBA" id="ARBA00077165"/>
    </source>
</evidence>
<evidence type="ECO:0000313" key="16">
    <source>
        <dbReference type="EMBL" id="MBB3229366.1"/>
    </source>
</evidence>
<dbReference type="HAMAP" id="MF_00688">
    <property type="entry name" value="Leu_Phe_trans"/>
    <property type="match status" value="1"/>
</dbReference>
<evidence type="ECO:0000256" key="8">
    <source>
        <dbReference type="ARBA" id="ARBA00054043"/>
    </source>
</evidence>
<comment type="function">
    <text evidence="8 15">Functions in the N-end rule pathway of protein degradation where it conjugates Leu, Phe and, less efficiently, Met from aminoacyl-tRNAs to the N-termini of proteins containing an N-terminal arginine or lysine.</text>
</comment>
<name>A0A7W5ERK9_9GAMM</name>
<dbReference type="InterPro" id="IPR004616">
    <property type="entry name" value="Leu/Phe-tRNA_Trfase"/>
</dbReference>
<keyword evidence="17" id="KW-1185">Reference proteome</keyword>
<protein>
    <recommendedName>
        <fullName evidence="11 15">Leucyl/phenylalanyl-tRNA--protein transferase</fullName>
        <ecNumber evidence="10 15">2.3.2.6</ecNumber>
    </recommendedName>
    <alternativeName>
        <fullName evidence="12 15">L/F-transferase</fullName>
    </alternativeName>
    <alternativeName>
        <fullName evidence="13 15">Leucyltransferase</fullName>
    </alternativeName>
    <alternativeName>
        <fullName evidence="14 15">Phenyalanyltransferase</fullName>
    </alternativeName>
</protein>
<dbReference type="NCBIfam" id="TIGR00667">
    <property type="entry name" value="aat"/>
    <property type="match status" value="1"/>
</dbReference>
<evidence type="ECO:0000256" key="3">
    <source>
        <dbReference type="ARBA" id="ARBA00022679"/>
    </source>
</evidence>
<reference evidence="16 17" key="1">
    <citation type="submission" date="2020-08" db="EMBL/GenBank/DDBJ databases">
        <title>Genomic Encyclopedia of Type Strains, Phase III (KMG-III): the genomes of soil and plant-associated and newly described type strains.</title>
        <authorList>
            <person name="Whitman W."/>
        </authorList>
    </citation>
    <scope>NUCLEOTIDE SEQUENCE [LARGE SCALE GENOMIC DNA]</scope>
    <source>
        <strain evidence="16 17">CECT 7744</strain>
    </source>
</reference>
<evidence type="ECO:0000256" key="1">
    <source>
        <dbReference type="ARBA" id="ARBA00004496"/>
    </source>
</evidence>
<evidence type="ECO:0000256" key="5">
    <source>
        <dbReference type="ARBA" id="ARBA00050607"/>
    </source>
</evidence>
<evidence type="ECO:0000313" key="17">
    <source>
        <dbReference type="Proteomes" id="UP000518892"/>
    </source>
</evidence>
<dbReference type="GO" id="GO:0008914">
    <property type="term" value="F:leucyl-tRNA--protein transferase activity"/>
    <property type="evidence" value="ECO:0007669"/>
    <property type="project" value="UniProtKB-UniRule"/>
</dbReference>
<dbReference type="Gene3D" id="3.30.70.3550">
    <property type="entry name" value="Leucyl/phenylalanyl-tRNA-protein transferase, N-terminal domain"/>
    <property type="match status" value="1"/>
</dbReference>
<dbReference type="InterPro" id="IPR042221">
    <property type="entry name" value="Leu/Phe-tRNA_Trfase_N"/>
</dbReference>
<evidence type="ECO:0000256" key="15">
    <source>
        <dbReference type="HAMAP-Rule" id="MF_00688"/>
    </source>
</evidence>
<dbReference type="InterPro" id="IPR042203">
    <property type="entry name" value="Leu/Phe-tRNA_Trfase_C"/>
</dbReference>
<dbReference type="EMBL" id="JACHXR010000001">
    <property type="protein sequence ID" value="MBB3229366.1"/>
    <property type="molecule type" value="Genomic_DNA"/>
</dbReference>
<comment type="subcellular location">
    <subcellularLocation>
        <location evidence="1 15">Cytoplasm</location>
    </subcellularLocation>
</comment>
<sequence length="245" mass="26873">MLPWLPERPVRFPPVSTALADPGGLLAAGGDLSPAWLLAAYRHGIFPWYSEGQPILWWSPDPRMVLFPEEVRVRRSLAKRLRNGGFRVTADSAFEAVVAACAAPRHGQPETWITAEMQVAYARLHHLGAAHSVEVWQGERLVGGLYGIALGPVFFGESMFSRVSDASKVALVALARSMAAEGGRLIDCQMHTAHLASLGARDIAREEFIGYLEQWLSEMPETARVEEACTLLAPAWSFARLDAAR</sequence>
<accession>A0A7W5ERK9</accession>
<comment type="catalytic activity">
    <reaction evidence="5 15">
        <text>L-phenylalanyl-tRNA(Phe) + an N-terminal L-alpha-aminoacyl-[protein] = an N-terminal L-phenylalanyl-L-alpha-aminoacyl-[protein] + tRNA(Phe)</text>
        <dbReference type="Rhea" id="RHEA:43632"/>
        <dbReference type="Rhea" id="RHEA-COMP:9668"/>
        <dbReference type="Rhea" id="RHEA-COMP:9699"/>
        <dbReference type="Rhea" id="RHEA-COMP:10636"/>
        <dbReference type="Rhea" id="RHEA-COMP:10637"/>
        <dbReference type="ChEBI" id="CHEBI:78442"/>
        <dbReference type="ChEBI" id="CHEBI:78531"/>
        <dbReference type="ChEBI" id="CHEBI:78597"/>
        <dbReference type="ChEBI" id="CHEBI:83561"/>
        <dbReference type="EC" id="2.3.2.6"/>
    </reaction>
</comment>
<dbReference type="FunFam" id="3.40.630.70:FF:000001">
    <property type="entry name" value="Leucyl/phenylalanyl-tRNA--protein transferase"/>
    <property type="match status" value="1"/>
</dbReference>
<evidence type="ECO:0000256" key="10">
    <source>
        <dbReference type="ARBA" id="ARBA00066767"/>
    </source>
</evidence>
<gene>
    <name evidence="15" type="primary">aat</name>
    <name evidence="16" type="ORF">FHR97_000181</name>
</gene>
<dbReference type="PANTHER" id="PTHR30098">
    <property type="entry name" value="LEUCYL/PHENYLALANYL-TRNA--PROTEIN TRANSFERASE"/>
    <property type="match status" value="1"/>
</dbReference>
<evidence type="ECO:0000256" key="11">
    <source>
        <dbReference type="ARBA" id="ARBA00074372"/>
    </source>
</evidence>
<dbReference type="AlphaFoldDB" id="A0A7W5ERK9"/>
<dbReference type="FunFam" id="3.30.70.3550:FF:000001">
    <property type="entry name" value="Leucyl/phenylalanyl-tRNA--protein transferase"/>
    <property type="match status" value="1"/>
</dbReference>